<gene>
    <name evidence="3" type="ORF">ABL_03467</name>
</gene>
<dbReference type="VEuPathDB" id="FungiDB:An08g09500"/>
<evidence type="ECO:0000259" key="2">
    <source>
        <dbReference type="Pfam" id="PF01048"/>
    </source>
</evidence>
<feature type="domain" description="Nucleoside phosphorylase" evidence="2">
    <location>
        <begin position="228"/>
        <end position="301"/>
    </location>
</feature>
<dbReference type="SMART" id="SM00028">
    <property type="entry name" value="TPR"/>
    <property type="match status" value="11"/>
</dbReference>
<dbReference type="InterPro" id="IPR002182">
    <property type="entry name" value="NB-ARC"/>
</dbReference>
<dbReference type="GO" id="GO:0009116">
    <property type="term" value="P:nucleoside metabolic process"/>
    <property type="evidence" value="ECO:0007669"/>
    <property type="project" value="InterPro"/>
</dbReference>
<protein>
    <submittedName>
        <fullName evidence="3">Uncharacterized protein</fullName>
    </submittedName>
</protein>
<dbReference type="EMBL" id="BCMY01000005">
    <property type="protein sequence ID" value="GAQ40165.1"/>
    <property type="molecule type" value="Genomic_DNA"/>
</dbReference>
<dbReference type="GO" id="GO:0043531">
    <property type="term" value="F:ADP binding"/>
    <property type="evidence" value="ECO:0007669"/>
    <property type="project" value="InterPro"/>
</dbReference>
<dbReference type="InterPro" id="IPR053137">
    <property type="entry name" value="NLR-like"/>
</dbReference>
<name>A0A100IG32_ASPNG</name>
<dbReference type="InterPro" id="IPR011990">
    <property type="entry name" value="TPR-like_helical_dom_sf"/>
</dbReference>
<dbReference type="VEuPathDB" id="FungiDB:ASPNIDRAFT2_1120350"/>
<dbReference type="InterPro" id="IPR027417">
    <property type="entry name" value="P-loop_NTPase"/>
</dbReference>
<reference evidence="4" key="1">
    <citation type="journal article" date="2016" name="Genome Announc.">
        <title>Draft genome sequence of Aspergillus niger strain An76.</title>
        <authorList>
            <person name="Gong W."/>
            <person name="Cheng Z."/>
            <person name="Zhang H."/>
            <person name="Liu L."/>
            <person name="Gao P."/>
            <person name="Wang L."/>
        </authorList>
    </citation>
    <scope>NUCLEOTIDE SEQUENCE [LARGE SCALE GENOMIC DNA]</scope>
    <source>
        <strain evidence="4">An76</strain>
    </source>
</reference>
<dbReference type="PANTHER" id="PTHR46082">
    <property type="entry name" value="ATP/GTP-BINDING PROTEIN-RELATED"/>
    <property type="match status" value="1"/>
</dbReference>
<dbReference type="GO" id="GO:0003824">
    <property type="term" value="F:catalytic activity"/>
    <property type="evidence" value="ECO:0007669"/>
    <property type="project" value="InterPro"/>
</dbReference>
<dbReference type="InterPro" id="IPR019734">
    <property type="entry name" value="TPR_rpt"/>
</dbReference>
<dbReference type="VEuPathDB" id="FungiDB:ATCC64974_26690"/>
<evidence type="ECO:0000313" key="4">
    <source>
        <dbReference type="Proteomes" id="UP000068243"/>
    </source>
</evidence>
<dbReference type="InterPro" id="IPR035994">
    <property type="entry name" value="Nucleoside_phosphorylase_sf"/>
</dbReference>
<dbReference type="Gene3D" id="3.40.50.1580">
    <property type="entry name" value="Nucleoside phosphorylase domain"/>
    <property type="match status" value="1"/>
</dbReference>
<dbReference type="Pfam" id="PF13424">
    <property type="entry name" value="TPR_12"/>
    <property type="match status" value="5"/>
</dbReference>
<organism evidence="3 4">
    <name type="scientific">Aspergillus niger</name>
    <dbReference type="NCBI Taxonomy" id="5061"/>
    <lineage>
        <taxon>Eukaryota</taxon>
        <taxon>Fungi</taxon>
        <taxon>Dikarya</taxon>
        <taxon>Ascomycota</taxon>
        <taxon>Pezizomycotina</taxon>
        <taxon>Eurotiomycetes</taxon>
        <taxon>Eurotiomycetidae</taxon>
        <taxon>Eurotiales</taxon>
        <taxon>Aspergillaceae</taxon>
        <taxon>Aspergillus</taxon>
        <taxon>Aspergillus subgen. Circumdati</taxon>
    </lineage>
</organism>
<dbReference type="SUPFAM" id="SSF48452">
    <property type="entry name" value="TPR-like"/>
    <property type="match status" value="3"/>
</dbReference>
<dbReference type="SUPFAM" id="SSF52540">
    <property type="entry name" value="P-loop containing nucleoside triphosphate hydrolases"/>
    <property type="match status" value="1"/>
</dbReference>
<sequence>MASGSKPSHNDYTVAWICALPVELAAAQALLDETHDQLPAGPTDANVYTLGCICGHRIVLTCLPSGVCGTISAAVVATQLLSTFHSIQFALLVGIGGGIPTKNADVRLGDVVVARPTDNNGGVVQYDFGKATAAGFQRTGMLNNPPRCLLHAISKVEANHLSHERQFISFLSEFGRGTTEQEALVFSRPVMEDHLYLADYHHAGIRSDGCANCDKSRTASRPVRCDDLPVVHYGLIASGNQVIKDSHVRDKLGQELGAYCVEMEAAGLINHLPCLVIRGICDYADSHKNDAWHGYAAATAAAYAKELLSVMPVSQHNMAASMDTSQENYHIPFQLTDVPTISNFVGRDVNLRKLWEILQPNKVMARKDVVIHGMGGLGKTQLAAHFARMHKEDFTSVFWLHGKDETTLNASFADLVVRVRDMAATDSTHHHSMQEGPPLCAKRALEWLSKKNNAGWLLIYDDVEASDIKSWLPTADHGSIIITTRSPQLAEGMIAHPLTPLPFEDALQLLTGEPGPRDSTYGRCQNDPSSEALAKRLHGLPLALALAGSYIHRTGMSCSKYLEYYQREWCSLQAAAQPLRGYPNGNLQTAWRVSYEAVKQTSPLAAQTFFILSLFHHEDIWYELLHSAMQSRIIPSGLSEVFSNEIQFSKLMQILLDFSLVQQSSRHGSYCLHPVIQDWCENELPSVDSDLDELSRETFTILAVTVGSNAQFALDTNDWSLQQRLLYHANRLMPLIRDKPRESRDSEVLSALHAMGRLYWTHGRHDRAEQMYQMALAGREMAFGPDHRVTLQTVHNMGLLYHDRGDLRSAELMFERALSGYKSTEIDYSQLEALDTLQSLANIYHAQGRLDEAERLCYKALTGYRSLSTASSPLLLDAMHNLANIYFSQYRLPAAEELYDEALRGKQRSLGEYHTSTLNTIHNIGVVYFEQGRGQEAEEMCERALSGRMTVFGKDHASVFDTQFQLGTIYRSQGKLKAAEEMYQRVLLGREKVLGAFHTSTLHTIHHIGNLYYMQGRLQEAEQMQERALNGFDRTFGHDHTYTLELAHTLAVFCCQRGKLDKAESLFQRVLSAKEQINGKHSGPVLAILNNLANVYREQGRLREAEETYKLVLAEWRKHSPTHSAALGALNNLGVVHQDRGQLKEAEKMFKECLNGYEKSLGPNHVLTLDAVSNLGDLYRDQHKAHRAKELYLRALASYEETMGPDHPKTRETANKVRLVSNHPKSAKRDFIARLWKGSRW</sequence>
<dbReference type="OMA" id="QELGAYC"/>
<dbReference type="OrthoDB" id="1658288at2759"/>
<comment type="caution">
    <text evidence="3">The sequence shown here is derived from an EMBL/GenBank/DDBJ whole genome shotgun (WGS) entry which is preliminary data.</text>
</comment>
<dbReference type="VEuPathDB" id="FungiDB:M747DRAFT_276899"/>
<dbReference type="Pfam" id="PF01048">
    <property type="entry name" value="PNP_UDP_1"/>
    <property type="match status" value="1"/>
</dbReference>
<dbReference type="Pfam" id="PF00931">
    <property type="entry name" value="NB-ARC"/>
    <property type="match status" value="1"/>
</dbReference>
<feature type="domain" description="NB-ARC" evidence="1">
    <location>
        <begin position="351"/>
        <end position="510"/>
    </location>
</feature>
<dbReference type="Pfam" id="PF13374">
    <property type="entry name" value="TPR_10"/>
    <property type="match status" value="1"/>
</dbReference>
<dbReference type="PANTHER" id="PTHR46082:SF6">
    <property type="entry name" value="AAA+ ATPASE DOMAIN-CONTAINING PROTEIN-RELATED"/>
    <property type="match status" value="1"/>
</dbReference>
<dbReference type="Gene3D" id="1.25.40.10">
    <property type="entry name" value="Tetratricopeptide repeat domain"/>
    <property type="match status" value="3"/>
</dbReference>
<dbReference type="Gene3D" id="3.40.50.300">
    <property type="entry name" value="P-loop containing nucleotide triphosphate hydrolases"/>
    <property type="match status" value="1"/>
</dbReference>
<dbReference type="AlphaFoldDB" id="A0A100IG32"/>
<evidence type="ECO:0000259" key="1">
    <source>
        <dbReference type="Pfam" id="PF00931"/>
    </source>
</evidence>
<evidence type="ECO:0000313" key="3">
    <source>
        <dbReference type="EMBL" id="GAQ40165.1"/>
    </source>
</evidence>
<dbReference type="InterPro" id="IPR000845">
    <property type="entry name" value="Nucleoside_phosphorylase_d"/>
</dbReference>
<proteinExistence type="predicted"/>
<accession>A0A100IG32</accession>
<dbReference type="CDD" id="cd09008">
    <property type="entry name" value="MTAN"/>
    <property type="match status" value="1"/>
</dbReference>
<dbReference type="SUPFAM" id="SSF53167">
    <property type="entry name" value="Purine and uridine phosphorylases"/>
    <property type="match status" value="1"/>
</dbReference>
<dbReference type="Proteomes" id="UP000068243">
    <property type="component" value="Unassembled WGS sequence"/>
</dbReference>
<dbReference type="VEuPathDB" id="FungiDB:An03g03030"/>
<dbReference type="PRINTS" id="PR00364">
    <property type="entry name" value="DISEASERSIST"/>
</dbReference>